<gene>
    <name evidence="1" type="ORF">BK007_02030</name>
</gene>
<sequence>MKKIILFLFFVLLVCALVPASSASDELYAPDLKVSRYTQDTGSFTVANDGKKNSPAAGFDVLVYYKKFDDTSYKAVYHTDDVIAPGYSRSFVGASASSKEIKYGLIRVNPYKNFQEQDYNNNIRIFSVIPCKVSNYTATEQTYYDDGGYYWTTGLSENNGYAWADGNSTTCANGGYSPLLSTNPIKTGYNYYLGYWGRQHHWTWVNDPLYVNGVEILGNYNGNRYRSNYVAVSGVTNNPNMHIYVDVGYAKQLVYNTAKGLWEGYIGYTSAKLRNNLLIKIYSDRTGEDATQDIVDYVSNVEVYTCYIKNSWSWFY</sequence>
<evidence type="ECO:0000313" key="2">
    <source>
        <dbReference type="Proteomes" id="UP000232806"/>
    </source>
</evidence>
<dbReference type="EMBL" id="CP017766">
    <property type="protein sequence ID" value="AUB54917.1"/>
    <property type="molecule type" value="Genomic_DNA"/>
</dbReference>
<organism evidence="1 2">
    <name type="scientific">Methanobacterium subterraneum</name>
    <dbReference type="NCBI Taxonomy" id="59277"/>
    <lineage>
        <taxon>Archaea</taxon>
        <taxon>Methanobacteriati</taxon>
        <taxon>Methanobacteriota</taxon>
        <taxon>Methanomada group</taxon>
        <taxon>Methanobacteria</taxon>
        <taxon>Methanobacteriales</taxon>
        <taxon>Methanobacteriaceae</taxon>
        <taxon>Methanobacterium</taxon>
    </lineage>
</organism>
<accession>A0A2H4V9Z5</accession>
<dbReference type="Proteomes" id="UP000232806">
    <property type="component" value="Chromosome"/>
</dbReference>
<dbReference type="RefSeq" id="WP_100904894.1">
    <property type="nucleotide sequence ID" value="NZ_CP017766.1"/>
</dbReference>
<proteinExistence type="predicted"/>
<name>A0A2H4V9Z5_9EURY</name>
<protein>
    <submittedName>
        <fullName evidence="1">Uncharacterized protein</fullName>
    </submittedName>
</protein>
<evidence type="ECO:0000313" key="1">
    <source>
        <dbReference type="EMBL" id="AUB54917.1"/>
    </source>
</evidence>
<dbReference type="AlphaFoldDB" id="A0A2H4V9Z5"/>
<reference evidence="1 2" key="1">
    <citation type="submission" date="2016-10" db="EMBL/GenBank/DDBJ databases">
        <title>Comparative genomics between deep and shallow subseafloor isolates.</title>
        <authorList>
            <person name="Ishii S."/>
            <person name="Miller J.R."/>
            <person name="Sutton G."/>
            <person name="Suzuki S."/>
            <person name="Methe B."/>
            <person name="Inagaki F."/>
            <person name="Imachi H."/>
        </authorList>
    </citation>
    <scope>NUCLEOTIDE SEQUENCE [LARGE SCALE GENOMIC DNA]</scope>
    <source>
        <strain evidence="1 2">MO-MB1</strain>
    </source>
</reference>
<dbReference type="GeneID" id="35120333"/>